<dbReference type="EMBL" id="LBTF01000016">
    <property type="protein sequence ID" value="KKQ35394.1"/>
    <property type="molecule type" value="Genomic_DNA"/>
</dbReference>
<proteinExistence type="predicted"/>
<gene>
    <name evidence="1" type="ORF">US50_C0016G0024</name>
</gene>
<reference evidence="1 2" key="1">
    <citation type="journal article" date="2015" name="Nature">
        <title>rRNA introns, odd ribosomes, and small enigmatic genomes across a large radiation of phyla.</title>
        <authorList>
            <person name="Brown C.T."/>
            <person name="Hug L.A."/>
            <person name="Thomas B.C."/>
            <person name="Sharon I."/>
            <person name="Castelle C.J."/>
            <person name="Singh A."/>
            <person name="Wilkins M.J."/>
            <person name="Williams K.H."/>
            <person name="Banfield J.F."/>
        </authorList>
    </citation>
    <scope>NUCLEOTIDE SEQUENCE [LARGE SCALE GENOMIC DNA]</scope>
</reference>
<dbReference type="Proteomes" id="UP000033876">
    <property type="component" value="Unassembled WGS sequence"/>
</dbReference>
<accession>A0A0G0JF54</accession>
<organism evidence="1 2">
    <name type="scientific">Candidatus Nomurabacteria bacterium GW2011_GWB1_37_5</name>
    <dbReference type="NCBI Taxonomy" id="1618742"/>
    <lineage>
        <taxon>Bacteria</taxon>
        <taxon>Candidatus Nomuraibacteriota</taxon>
    </lineage>
</organism>
<protein>
    <recommendedName>
        <fullName evidence="3">Haem-binding uptake Tiki superfamily ChaN domain-containing protein</fullName>
    </recommendedName>
</protein>
<name>A0A0G0JF54_9BACT</name>
<sequence>MINEKADNKIDNLQIDKKEIIVLAENRHGLHDDVILTFLDKYLNFLDGVLLELPIDFQDSINTYVNSGKIDDKLERYFNGAEREGKNIRGLLKIIDKVKKANKTLACIDSSKVQTSQYYTPSKHGYYFLKGESRNEDMFENINWYLNEKPGKYLIIAGAKHVEKGKHFRSGDDTLGARLENKYRGRYVAIFL</sequence>
<evidence type="ECO:0008006" key="3">
    <source>
        <dbReference type="Google" id="ProtNLM"/>
    </source>
</evidence>
<comment type="caution">
    <text evidence="1">The sequence shown here is derived from an EMBL/GenBank/DDBJ whole genome shotgun (WGS) entry which is preliminary data.</text>
</comment>
<dbReference type="SUPFAM" id="SSF159501">
    <property type="entry name" value="EreA/ChaN-like"/>
    <property type="match status" value="1"/>
</dbReference>
<evidence type="ECO:0000313" key="2">
    <source>
        <dbReference type="Proteomes" id="UP000033876"/>
    </source>
</evidence>
<dbReference type="AlphaFoldDB" id="A0A0G0JF54"/>
<evidence type="ECO:0000313" key="1">
    <source>
        <dbReference type="EMBL" id="KKQ35394.1"/>
    </source>
</evidence>